<dbReference type="Gene3D" id="3.40.190.10">
    <property type="entry name" value="Periplasmic binding protein-like II"/>
    <property type="match status" value="2"/>
</dbReference>
<keyword evidence="4 7" id="KW-0732">Signal</keyword>
<dbReference type="InterPro" id="IPR001638">
    <property type="entry name" value="Solute-binding_3/MltF_N"/>
</dbReference>
<evidence type="ECO:0000256" key="4">
    <source>
        <dbReference type="ARBA" id="ARBA00022729"/>
    </source>
</evidence>
<dbReference type="EMBL" id="CABPSQ010000001">
    <property type="protein sequence ID" value="VVE61807.1"/>
    <property type="molecule type" value="Genomic_DNA"/>
</dbReference>
<feature type="domain" description="Solute-binding protein family 3/N-terminal" evidence="8">
    <location>
        <begin position="52"/>
        <end position="277"/>
    </location>
</feature>
<dbReference type="InterPro" id="IPR015168">
    <property type="entry name" value="SsuA/THI5"/>
</dbReference>
<comment type="similarity">
    <text evidence="2">Belongs to the bacterial solute-binding protein SsuA/TauA family.</text>
</comment>
<dbReference type="NCBIfam" id="TIGR01728">
    <property type="entry name" value="SsuA_fam"/>
    <property type="match status" value="1"/>
</dbReference>
<dbReference type="AlphaFoldDB" id="A0A5E4ZMC3"/>
<dbReference type="GO" id="GO:0042626">
    <property type="term" value="F:ATPase-coupled transmembrane transporter activity"/>
    <property type="evidence" value="ECO:0007669"/>
    <property type="project" value="InterPro"/>
</dbReference>
<evidence type="ECO:0000256" key="2">
    <source>
        <dbReference type="ARBA" id="ARBA00010742"/>
    </source>
</evidence>
<reference evidence="9 10" key="1">
    <citation type="submission" date="2019-08" db="EMBL/GenBank/DDBJ databases">
        <authorList>
            <person name="Peeters C."/>
        </authorList>
    </citation>
    <scope>NUCLEOTIDE SEQUENCE [LARGE SCALE GENOMIC DNA]</scope>
    <source>
        <strain evidence="9 10">LMG 31118</strain>
    </source>
</reference>
<dbReference type="PANTHER" id="PTHR30024:SF48">
    <property type="entry name" value="ABC TRANSPORTER SUBSTRATE-BINDING PROTEIN"/>
    <property type="match status" value="1"/>
</dbReference>
<evidence type="ECO:0000313" key="9">
    <source>
        <dbReference type="EMBL" id="VVE61807.1"/>
    </source>
</evidence>
<evidence type="ECO:0000256" key="1">
    <source>
        <dbReference type="ARBA" id="ARBA00004418"/>
    </source>
</evidence>
<dbReference type="PANTHER" id="PTHR30024">
    <property type="entry name" value="ALIPHATIC SULFONATES-BINDING PROTEIN-RELATED"/>
    <property type="match status" value="1"/>
</dbReference>
<feature type="chain" id="PRO_5022835255" description="Putative aliphatic sulfonates-binding protein" evidence="7">
    <location>
        <begin position="49"/>
        <end position="350"/>
    </location>
</feature>
<keyword evidence="10" id="KW-1185">Reference proteome</keyword>
<dbReference type="GO" id="GO:0042597">
    <property type="term" value="C:periplasmic space"/>
    <property type="evidence" value="ECO:0007669"/>
    <property type="project" value="UniProtKB-SubCell"/>
</dbReference>
<dbReference type="FunFam" id="3.40.190.10:FF:000050">
    <property type="entry name" value="Sulfonate ABC transporter substrate-binding protein"/>
    <property type="match status" value="1"/>
</dbReference>
<gene>
    <name evidence="9" type="ORF">PCA31118_00783</name>
</gene>
<dbReference type="Proteomes" id="UP000414136">
    <property type="component" value="Unassembled WGS sequence"/>
</dbReference>
<proteinExistence type="inferred from homology"/>
<protein>
    <recommendedName>
        <fullName evidence="6">Putative aliphatic sulfonates-binding protein</fullName>
    </recommendedName>
</protein>
<evidence type="ECO:0000256" key="3">
    <source>
        <dbReference type="ARBA" id="ARBA00022448"/>
    </source>
</evidence>
<dbReference type="CDD" id="cd13558">
    <property type="entry name" value="PBP2_SsuA_like_2"/>
    <property type="match status" value="1"/>
</dbReference>
<name>A0A5E4ZMC3_9BURK</name>
<evidence type="ECO:0000259" key="8">
    <source>
        <dbReference type="SMART" id="SM00062"/>
    </source>
</evidence>
<dbReference type="GO" id="GO:0016020">
    <property type="term" value="C:membrane"/>
    <property type="evidence" value="ECO:0007669"/>
    <property type="project" value="InterPro"/>
</dbReference>
<evidence type="ECO:0000256" key="5">
    <source>
        <dbReference type="ARBA" id="ARBA00055538"/>
    </source>
</evidence>
<sequence length="350" mass="37727">MLLRWIRRARFTVPALSFSFSLSPSFRAFTVFTAMSALGALHAGAANAQGVTLRVGDQNYYNVRASMEASGALEGANYQVEWKHFQSAAPVAEGLNAGALDLGFLGDSGFLFLAAKGAPVKLIAVSRQNPDTIALLVPKDSPVKSIQDLKGKKVAYWPGAWSQQLTLRALEKAGLPTDYVQFVKLMPVDAAVALPNGAIDAFPVWEPYISQQVVHNGARPIITARNLMPGLSSVAAYAPSVSAKHAAISDFLVRLQKARAWVETHKDVYADQWAKKAGLDRDVARHWIGQAGMTIDPVDKQAVADYQGTSDFLTQTGALPTRFDVSKIVDTSFAPVLEAKGQATRQSASR</sequence>
<dbReference type="SUPFAM" id="SSF53850">
    <property type="entry name" value="Periplasmic binding protein-like II"/>
    <property type="match status" value="1"/>
</dbReference>
<comment type="function">
    <text evidence="5">Part of a binding-protein-dependent transport system for aliphatic sulfonates. Putative binding protein.</text>
</comment>
<dbReference type="SMART" id="SM00062">
    <property type="entry name" value="PBPb"/>
    <property type="match status" value="1"/>
</dbReference>
<evidence type="ECO:0000313" key="10">
    <source>
        <dbReference type="Proteomes" id="UP000414136"/>
    </source>
</evidence>
<accession>A0A5E4ZMC3</accession>
<evidence type="ECO:0000256" key="6">
    <source>
        <dbReference type="ARBA" id="ARBA00070228"/>
    </source>
</evidence>
<feature type="signal peptide" evidence="7">
    <location>
        <begin position="1"/>
        <end position="48"/>
    </location>
</feature>
<evidence type="ECO:0000256" key="7">
    <source>
        <dbReference type="SAM" id="SignalP"/>
    </source>
</evidence>
<comment type="subcellular location">
    <subcellularLocation>
        <location evidence="1">Periplasm</location>
    </subcellularLocation>
</comment>
<keyword evidence="3" id="KW-0813">Transport</keyword>
<dbReference type="InterPro" id="IPR010067">
    <property type="entry name" value="ABC_SsuA_sub-bd"/>
</dbReference>
<organism evidence="9 10">
    <name type="scientific">Pandoraea captiosa</name>
    <dbReference type="NCBI Taxonomy" id="2508302"/>
    <lineage>
        <taxon>Bacteria</taxon>
        <taxon>Pseudomonadati</taxon>
        <taxon>Pseudomonadota</taxon>
        <taxon>Betaproteobacteria</taxon>
        <taxon>Burkholderiales</taxon>
        <taxon>Burkholderiaceae</taxon>
        <taxon>Pandoraea</taxon>
    </lineage>
</organism>
<dbReference type="Pfam" id="PF09084">
    <property type="entry name" value="NMT1"/>
    <property type="match status" value="1"/>
</dbReference>